<dbReference type="STRING" id="1891224.BBP83_01895"/>
<evidence type="ECO:0000313" key="2">
    <source>
        <dbReference type="EMBL" id="ODA14575.1"/>
    </source>
</evidence>
<accession>A0A1C3D0K5</accession>
<dbReference type="Gene3D" id="3.40.50.1820">
    <property type="entry name" value="alpha/beta hydrolase"/>
    <property type="match status" value="1"/>
</dbReference>
<dbReference type="GO" id="GO:0016787">
    <property type="term" value="F:hydrolase activity"/>
    <property type="evidence" value="ECO:0007669"/>
    <property type="project" value="UniProtKB-KW"/>
</dbReference>
<feature type="domain" description="Serine aminopeptidase S33" evidence="1">
    <location>
        <begin position="49"/>
        <end position="302"/>
    </location>
</feature>
<dbReference type="PANTHER" id="PTHR11614">
    <property type="entry name" value="PHOSPHOLIPASE-RELATED"/>
    <property type="match status" value="1"/>
</dbReference>
<keyword evidence="2" id="KW-0378">Hydrolase</keyword>
<dbReference type="EMBL" id="MBDL01000001">
    <property type="protein sequence ID" value="ODA14575.1"/>
    <property type="molecule type" value="Genomic_DNA"/>
</dbReference>
<evidence type="ECO:0000259" key="1">
    <source>
        <dbReference type="Pfam" id="PF12146"/>
    </source>
</evidence>
<gene>
    <name evidence="2" type="ORF">BBP83_01895</name>
</gene>
<dbReference type="Proteomes" id="UP000186553">
    <property type="component" value="Unassembled WGS sequence"/>
</dbReference>
<dbReference type="InterPro" id="IPR051044">
    <property type="entry name" value="MAG_DAG_Lipase"/>
</dbReference>
<evidence type="ECO:0000313" key="3">
    <source>
        <dbReference type="Proteomes" id="UP000186553"/>
    </source>
</evidence>
<keyword evidence="3" id="KW-1185">Reference proteome</keyword>
<dbReference type="AlphaFoldDB" id="A0A1C3D0K5"/>
<organism evidence="2 3">
    <name type="scientific">Acinetobacter celticus</name>
    <dbReference type="NCBI Taxonomy" id="1891224"/>
    <lineage>
        <taxon>Bacteria</taxon>
        <taxon>Pseudomonadati</taxon>
        <taxon>Pseudomonadota</taxon>
        <taxon>Gammaproteobacteria</taxon>
        <taxon>Moraxellales</taxon>
        <taxon>Moraxellaceae</taxon>
        <taxon>Acinetobacter</taxon>
    </lineage>
</organism>
<sequence length="325" mass="37399">MSITMTQQSAPQYQADILGEGYEQATLNFPDDYEGKVTATLIRKKASQNTNKAVLYIHGFIDYFFQTEMAEQFNQHGFDFYALDLRKYGRSILPHQKYYNIREIAEYNAEITQALEIIGAEDHDSVLLCGHSTGGLTTTLYVAHHPNHPLIKALWVNSPFYDFNMNPIKRAVGVPSLSRLAQKFPNLQFPSELNKWYAASLHKDLKGEWDFNLDWKKSSYPKVRISFIRAIYEAQKEIHQGVRVDVPVFVMHSHQTKNPRKWGKDAQSSDVILGVKDIQKYAKKIQGDVTIREIPNGLHDLVLSEKTVRDNVYQQLFSWLETKGL</sequence>
<comment type="caution">
    <text evidence="2">The sequence shown here is derived from an EMBL/GenBank/DDBJ whole genome shotgun (WGS) entry which is preliminary data.</text>
</comment>
<proteinExistence type="predicted"/>
<reference evidence="2 3" key="1">
    <citation type="submission" date="2016-07" db="EMBL/GenBank/DDBJ databases">
        <title>Acinetobacter sp. ANC 4603.</title>
        <authorList>
            <person name="Radolfova-Krizova L."/>
            <person name="Nemec A."/>
        </authorList>
    </citation>
    <scope>NUCLEOTIDE SEQUENCE [LARGE SCALE GENOMIC DNA]</scope>
    <source>
        <strain evidence="2 3">ANC 4603</strain>
    </source>
</reference>
<dbReference type="InterPro" id="IPR022742">
    <property type="entry name" value="Hydrolase_4"/>
</dbReference>
<dbReference type="InterPro" id="IPR029058">
    <property type="entry name" value="AB_hydrolase_fold"/>
</dbReference>
<dbReference type="SUPFAM" id="SSF53474">
    <property type="entry name" value="alpha/beta-Hydrolases"/>
    <property type="match status" value="1"/>
</dbReference>
<name>A0A1C3D0K5_9GAMM</name>
<protein>
    <submittedName>
        <fullName evidence="2">Alpha/beta hydrolase</fullName>
    </submittedName>
</protein>
<dbReference type="Pfam" id="PF12146">
    <property type="entry name" value="Hydrolase_4"/>
    <property type="match status" value="1"/>
</dbReference>